<dbReference type="GO" id="GO:0003677">
    <property type="term" value="F:DNA binding"/>
    <property type="evidence" value="ECO:0007669"/>
    <property type="project" value="UniProtKB-KW"/>
</dbReference>
<dbReference type="EMBL" id="SMBH01000010">
    <property type="protein sequence ID" value="TCU14012.1"/>
    <property type="molecule type" value="Genomic_DNA"/>
</dbReference>
<dbReference type="PANTHER" id="PTHR33164:SF43">
    <property type="entry name" value="HTH-TYPE TRANSCRIPTIONAL REPRESSOR YETL"/>
    <property type="match status" value="1"/>
</dbReference>
<dbReference type="InterPro" id="IPR039422">
    <property type="entry name" value="MarR/SlyA-like"/>
</dbReference>
<evidence type="ECO:0000259" key="1">
    <source>
        <dbReference type="PROSITE" id="PS50995"/>
    </source>
</evidence>
<dbReference type="PANTHER" id="PTHR33164">
    <property type="entry name" value="TRANSCRIPTIONAL REGULATOR, MARR FAMILY"/>
    <property type="match status" value="1"/>
</dbReference>
<reference evidence="2 3" key="1">
    <citation type="submission" date="2019-03" db="EMBL/GenBank/DDBJ databases">
        <title>Genomic Encyclopedia of Type Strains, Phase IV (KMG-V): Genome sequencing to study the core and pangenomes of soil and plant-associated prokaryotes.</title>
        <authorList>
            <person name="Whitman W."/>
        </authorList>
    </citation>
    <scope>NUCLEOTIDE SEQUENCE [LARGE SCALE GENOMIC DNA]</scope>
    <source>
        <strain evidence="2 3">Hc14</strain>
    </source>
</reference>
<dbReference type="Pfam" id="PF12802">
    <property type="entry name" value="MarR_2"/>
    <property type="match status" value="1"/>
</dbReference>
<dbReference type="InterPro" id="IPR036390">
    <property type="entry name" value="WH_DNA-bd_sf"/>
</dbReference>
<dbReference type="InterPro" id="IPR000835">
    <property type="entry name" value="HTH_MarR-typ"/>
</dbReference>
<dbReference type="Gene3D" id="1.10.10.10">
    <property type="entry name" value="Winged helix-like DNA-binding domain superfamily/Winged helix DNA-binding domain"/>
    <property type="match status" value="1"/>
</dbReference>
<dbReference type="AlphaFoldDB" id="A0A4R3Q480"/>
<dbReference type="GO" id="GO:0003700">
    <property type="term" value="F:DNA-binding transcription factor activity"/>
    <property type="evidence" value="ECO:0007669"/>
    <property type="project" value="InterPro"/>
</dbReference>
<comment type="caution">
    <text evidence="2">The sequence shown here is derived from an EMBL/GenBank/DDBJ whole genome shotgun (WGS) entry which is preliminary data.</text>
</comment>
<dbReference type="SMART" id="SM00347">
    <property type="entry name" value="HTH_MARR"/>
    <property type="match status" value="1"/>
</dbReference>
<dbReference type="InterPro" id="IPR036388">
    <property type="entry name" value="WH-like_DNA-bd_sf"/>
</dbReference>
<dbReference type="PROSITE" id="PS50995">
    <property type="entry name" value="HTH_MARR_2"/>
    <property type="match status" value="1"/>
</dbReference>
<organism evidence="2 3">
    <name type="scientific">Rhizobium sullae</name>
    <name type="common">Rhizobium hedysari</name>
    <dbReference type="NCBI Taxonomy" id="50338"/>
    <lineage>
        <taxon>Bacteria</taxon>
        <taxon>Pseudomonadati</taxon>
        <taxon>Pseudomonadota</taxon>
        <taxon>Alphaproteobacteria</taxon>
        <taxon>Hyphomicrobiales</taxon>
        <taxon>Rhizobiaceae</taxon>
        <taxon>Rhizobium/Agrobacterium group</taxon>
        <taxon>Rhizobium</taxon>
    </lineage>
</organism>
<evidence type="ECO:0000313" key="2">
    <source>
        <dbReference type="EMBL" id="TCU14012.1"/>
    </source>
</evidence>
<evidence type="ECO:0000313" key="3">
    <source>
        <dbReference type="Proteomes" id="UP000294576"/>
    </source>
</evidence>
<dbReference type="GO" id="GO:0006950">
    <property type="term" value="P:response to stress"/>
    <property type="evidence" value="ECO:0007669"/>
    <property type="project" value="TreeGrafter"/>
</dbReference>
<dbReference type="SUPFAM" id="SSF46785">
    <property type="entry name" value="Winged helix' DNA-binding domain"/>
    <property type="match status" value="1"/>
</dbReference>
<keyword evidence="2" id="KW-0238">DNA-binding</keyword>
<feature type="domain" description="HTH marR-type" evidence="1">
    <location>
        <begin position="24"/>
        <end position="157"/>
    </location>
</feature>
<proteinExistence type="predicted"/>
<name>A0A4R3Q480_RHISU</name>
<accession>A0A4R3Q480</accession>
<gene>
    <name evidence="2" type="ORF">EV132_11089</name>
</gene>
<sequence length="164" mass="18396">MVTNVTVYFVTIKEAMDTGQFDLEQFLPFRLNRAAEFIALRFAAAYKAKYGLTRPEWRTLAALGSSGRMTAKEVGVHSTMHKTKVSRAVFSLEKRRWLKRAQHEDDRRVEHLELTAAGRNTYRELTMLACSYSAEVASLLGQDGLQALSSGLTAVEAAMVTPRH</sequence>
<dbReference type="Proteomes" id="UP000294576">
    <property type="component" value="Unassembled WGS sequence"/>
</dbReference>
<protein>
    <submittedName>
        <fullName evidence="2">DNA-binding MarR family transcriptional regulator</fullName>
    </submittedName>
</protein>